<protein>
    <submittedName>
        <fullName evidence="1">Uncharacterized protein</fullName>
    </submittedName>
</protein>
<organism evidence="1 2">
    <name type="scientific">Pedobacter roseus</name>
    <dbReference type="NCBI Taxonomy" id="336820"/>
    <lineage>
        <taxon>Bacteria</taxon>
        <taxon>Pseudomonadati</taxon>
        <taxon>Bacteroidota</taxon>
        <taxon>Sphingobacteriia</taxon>
        <taxon>Sphingobacteriales</taxon>
        <taxon>Sphingobacteriaceae</taxon>
        <taxon>Pedobacter</taxon>
    </lineage>
</organism>
<dbReference type="KEGG" id="proe:H9L23_12305"/>
<dbReference type="GO" id="GO:0003700">
    <property type="term" value="F:DNA-binding transcription factor activity"/>
    <property type="evidence" value="ECO:0007669"/>
    <property type="project" value="InterPro"/>
</dbReference>
<sequence length="90" mass="10786">MEFGKETDRSTLIRVMEGHATAFRLVYDTCSTQLYNFAYRFLKNKELSKEIVPETRYTLPNDPDLYYLQTEYTNKYRQVIKYKTSLLIPI</sequence>
<proteinExistence type="predicted"/>
<dbReference type="SUPFAM" id="SSF88946">
    <property type="entry name" value="Sigma2 domain of RNA polymerase sigma factors"/>
    <property type="match status" value="1"/>
</dbReference>
<gene>
    <name evidence="1" type="ORF">H9L23_12305</name>
</gene>
<reference evidence="1 2" key="1">
    <citation type="submission" date="2020-08" db="EMBL/GenBank/DDBJ databases">
        <title>Genome sequence of Pedobacter roseus KACC 11594T.</title>
        <authorList>
            <person name="Hyun D.-W."/>
            <person name="Bae J.-W."/>
        </authorList>
    </citation>
    <scope>NUCLEOTIDE SEQUENCE [LARGE SCALE GENOMIC DNA]</scope>
    <source>
        <strain evidence="1 2">KACC 11594</strain>
    </source>
</reference>
<dbReference type="GO" id="GO:0006352">
    <property type="term" value="P:DNA-templated transcription initiation"/>
    <property type="evidence" value="ECO:0007669"/>
    <property type="project" value="InterPro"/>
</dbReference>
<dbReference type="InterPro" id="IPR013325">
    <property type="entry name" value="RNA_pol_sigma_r2"/>
</dbReference>
<dbReference type="RefSeq" id="WP_187595234.1">
    <property type="nucleotide sequence ID" value="NZ_CP060723.1"/>
</dbReference>
<dbReference type="AlphaFoldDB" id="A0A7G9QN80"/>
<evidence type="ECO:0000313" key="1">
    <source>
        <dbReference type="EMBL" id="QNN44805.1"/>
    </source>
</evidence>
<name>A0A7G9QN80_9SPHI</name>
<dbReference type="Gene3D" id="1.10.1740.10">
    <property type="match status" value="1"/>
</dbReference>
<keyword evidence="2" id="KW-1185">Reference proteome</keyword>
<evidence type="ECO:0000313" key="2">
    <source>
        <dbReference type="Proteomes" id="UP000515806"/>
    </source>
</evidence>
<dbReference type="EMBL" id="CP060723">
    <property type="protein sequence ID" value="QNN44805.1"/>
    <property type="molecule type" value="Genomic_DNA"/>
</dbReference>
<dbReference type="Proteomes" id="UP000515806">
    <property type="component" value="Chromosome"/>
</dbReference>
<accession>A0A7G9QN80</accession>